<proteinExistence type="predicted"/>
<dbReference type="PANTHER" id="PTHR46585">
    <property type="entry name" value="INTEGRASE CORE DOMAIN CONTAINING PROTEIN"/>
    <property type="match status" value="1"/>
</dbReference>
<name>A0A2T7NY54_POMCA</name>
<feature type="region of interest" description="Disordered" evidence="1">
    <location>
        <begin position="203"/>
        <end position="242"/>
    </location>
</feature>
<dbReference type="PANTHER" id="PTHR46585:SF1">
    <property type="entry name" value="CHROMO DOMAIN-CONTAINING PROTEIN"/>
    <property type="match status" value="1"/>
</dbReference>
<feature type="region of interest" description="Disordered" evidence="1">
    <location>
        <begin position="133"/>
        <end position="178"/>
    </location>
</feature>
<keyword evidence="3" id="KW-1185">Reference proteome</keyword>
<dbReference type="AlphaFoldDB" id="A0A2T7NY54"/>
<evidence type="ECO:0000313" key="2">
    <source>
        <dbReference type="EMBL" id="PVD26105.1"/>
    </source>
</evidence>
<dbReference type="EMBL" id="PZQS01000008">
    <property type="protein sequence ID" value="PVD26105.1"/>
    <property type="molecule type" value="Genomic_DNA"/>
</dbReference>
<evidence type="ECO:0000256" key="1">
    <source>
        <dbReference type="SAM" id="MobiDB-lite"/>
    </source>
</evidence>
<feature type="compositionally biased region" description="Low complexity" evidence="1">
    <location>
        <begin position="145"/>
        <end position="161"/>
    </location>
</feature>
<accession>A0A2T7NY54</accession>
<dbReference type="Proteomes" id="UP000245119">
    <property type="component" value="Linkage Group LG8"/>
</dbReference>
<evidence type="ECO:0000313" key="3">
    <source>
        <dbReference type="Proteomes" id="UP000245119"/>
    </source>
</evidence>
<gene>
    <name evidence="2" type="ORF">C0Q70_13773</name>
</gene>
<comment type="caution">
    <text evidence="2">The sequence shown here is derived from an EMBL/GenBank/DDBJ whole genome shotgun (WGS) entry which is preliminary data.</text>
</comment>
<protein>
    <submittedName>
        <fullName evidence="2">Uncharacterized protein</fullName>
    </submittedName>
</protein>
<organism evidence="2 3">
    <name type="scientific">Pomacea canaliculata</name>
    <name type="common">Golden apple snail</name>
    <dbReference type="NCBI Taxonomy" id="400727"/>
    <lineage>
        <taxon>Eukaryota</taxon>
        <taxon>Metazoa</taxon>
        <taxon>Spiralia</taxon>
        <taxon>Lophotrochozoa</taxon>
        <taxon>Mollusca</taxon>
        <taxon>Gastropoda</taxon>
        <taxon>Caenogastropoda</taxon>
        <taxon>Architaenioglossa</taxon>
        <taxon>Ampullarioidea</taxon>
        <taxon>Ampullariidae</taxon>
        <taxon>Pomacea</taxon>
    </lineage>
</organism>
<sequence>MQFVHAYNRSYHRSIKRAPVEVDADNQEDVWQTLYGEQQQQELVTNTMTPGDRVRISKASRIYDSEPTTYVLKGDHGDELRGTFYSQELQKVGAKDMYRIEEILKQRVGAGGRKGSIKSNGTVTMLHLILGFRSHRSPGTDGRHTTTTTTTTTTTSSSSSSQDMQHEQDDPGQQLARQHPGVCSTCVHERCQPQVLLQASGHLPKQQARDPEVLGHSQDVSAEEHEQRGQGQGTASRRRVQGRETVHVLRVDVGAVAQQQLGGVQVVGQDGVVQRCQTHVVRLPHVHAHAGGLNHTRRTTTR</sequence>
<reference evidence="2 3" key="1">
    <citation type="submission" date="2018-04" db="EMBL/GenBank/DDBJ databases">
        <title>The genome of golden apple snail Pomacea canaliculata provides insight into stress tolerance and invasive adaptation.</title>
        <authorList>
            <person name="Liu C."/>
            <person name="Liu B."/>
            <person name="Ren Y."/>
            <person name="Zhang Y."/>
            <person name="Wang H."/>
            <person name="Li S."/>
            <person name="Jiang F."/>
            <person name="Yin L."/>
            <person name="Zhang G."/>
            <person name="Qian W."/>
            <person name="Fan W."/>
        </authorList>
    </citation>
    <scope>NUCLEOTIDE SEQUENCE [LARGE SCALE GENOMIC DNA]</scope>
    <source>
        <strain evidence="2">SZHN2017</strain>
        <tissue evidence="2">Muscle</tissue>
    </source>
</reference>